<evidence type="ECO:0000256" key="1">
    <source>
        <dbReference type="ARBA" id="ARBA00023015"/>
    </source>
</evidence>
<dbReference type="PANTHER" id="PTHR43280">
    <property type="entry name" value="ARAC-FAMILY TRANSCRIPTIONAL REGULATOR"/>
    <property type="match status" value="1"/>
</dbReference>
<dbReference type="InterPro" id="IPR018060">
    <property type="entry name" value="HTH_AraC"/>
</dbReference>
<dbReference type="InterPro" id="IPR009057">
    <property type="entry name" value="Homeodomain-like_sf"/>
</dbReference>
<feature type="domain" description="HTH araC/xylS-type" evidence="4">
    <location>
        <begin position="177"/>
        <end position="276"/>
    </location>
</feature>
<dbReference type="RefSeq" id="WP_307202280.1">
    <property type="nucleotide sequence ID" value="NZ_JAUSST010000001.1"/>
</dbReference>
<protein>
    <submittedName>
        <fullName evidence="5">AraC-like DNA-binding protein</fullName>
    </submittedName>
</protein>
<name>A0ABT9TX30_PAEHA</name>
<evidence type="ECO:0000256" key="3">
    <source>
        <dbReference type="ARBA" id="ARBA00023163"/>
    </source>
</evidence>
<dbReference type="Gene3D" id="1.10.10.60">
    <property type="entry name" value="Homeodomain-like"/>
    <property type="match status" value="2"/>
</dbReference>
<evidence type="ECO:0000259" key="4">
    <source>
        <dbReference type="PROSITE" id="PS01124"/>
    </source>
</evidence>
<keyword evidence="6" id="KW-1185">Reference proteome</keyword>
<proteinExistence type="predicted"/>
<comment type="caution">
    <text evidence="5">The sequence shown here is derived from an EMBL/GenBank/DDBJ whole genome shotgun (WGS) entry which is preliminary data.</text>
</comment>
<dbReference type="Proteomes" id="UP001229346">
    <property type="component" value="Unassembled WGS sequence"/>
</dbReference>
<dbReference type="PROSITE" id="PS00041">
    <property type="entry name" value="HTH_ARAC_FAMILY_1"/>
    <property type="match status" value="1"/>
</dbReference>
<keyword evidence="2" id="KW-0238">DNA-binding</keyword>
<dbReference type="InterPro" id="IPR003313">
    <property type="entry name" value="AraC-bd"/>
</dbReference>
<dbReference type="InterPro" id="IPR037923">
    <property type="entry name" value="HTH-like"/>
</dbReference>
<dbReference type="InterPro" id="IPR018062">
    <property type="entry name" value="HTH_AraC-typ_CS"/>
</dbReference>
<evidence type="ECO:0000313" key="6">
    <source>
        <dbReference type="Proteomes" id="UP001229346"/>
    </source>
</evidence>
<sequence>MQRQSHLLTLSQTPYFCLPESVGAYSDFPEHHTVRAADAHNNFNIHYVASGKGYVEWDGKTHPLTQGDAVLYFPMQYQHYYSSKDEPWDVRWVHFYGSGVRDYFLERGLHKSQLWTLRQTKGWEQAHMELLVEAETHRMLHPIRLSTLTYTLLALFAEQAVPLTGSSKASTAGNRIMELLPLMQEEAMHPFILEQWAERAGVTPHYFCKLFKSTMKMTPMDFITRCRLQMAKQWLLDRKDANIGRIAQDAGYPSVSYFNKRFIEHEGMTPTAYRQLFGM</sequence>
<keyword evidence="1" id="KW-0805">Transcription regulation</keyword>
<reference evidence="5 6" key="1">
    <citation type="submission" date="2023-07" db="EMBL/GenBank/DDBJ databases">
        <title>Sorghum-associated microbial communities from plants grown in Nebraska, USA.</title>
        <authorList>
            <person name="Schachtman D."/>
        </authorList>
    </citation>
    <scope>NUCLEOTIDE SEQUENCE [LARGE SCALE GENOMIC DNA]</scope>
    <source>
        <strain evidence="5 6">CC482</strain>
    </source>
</reference>
<dbReference type="SMART" id="SM00342">
    <property type="entry name" value="HTH_ARAC"/>
    <property type="match status" value="1"/>
</dbReference>
<dbReference type="SUPFAM" id="SSF51215">
    <property type="entry name" value="Regulatory protein AraC"/>
    <property type="match status" value="1"/>
</dbReference>
<dbReference type="Pfam" id="PF12833">
    <property type="entry name" value="HTH_18"/>
    <property type="match status" value="1"/>
</dbReference>
<dbReference type="Gene3D" id="2.60.120.280">
    <property type="entry name" value="Regulatory protein AraC"/>
    <property type="match status" value="1"/>
</dbReference>
<organism evidence="5 6">
    <name type="scientific">Paenibacillus harenae</name>
    <dbReference type="NCBI Taxonomy" id="306543"/>
    <lineage>
        <taxon>Bacteria</taxon>
        <taxon>Bacillati</taxon>
        <taxon>Bacillota</taxon>
        <taxon>Bacilli</taxon>
        <taxon>Bacillales</taxon>
        <taxon>Paenibacillaceae</taxon>
        <taxon>Paenibacillus</taxon>
    </lineage>
</organism>
<dbReference type="SUPFAM" id="SSF46689">
    <property type="entry name" value="Homeodomain-like"/>
    <property type="match status" value="2"/>
</dbReference>
<keyword evidence="3" id="KW-0804">Transcription</keyword>
<dbReference type="PROSITE" id="PS01124">
    <property type="entry name" value="HTH_ARAC_FAMILY_2"/>
    <property type="match status" value="1"/>
</dbReference>
<gene>
    <name evidence="5" type="ORF">J2T15_001367</name>
</gene>
<dbReference type="EMBL" id="JAUSSU010000002">
    <property type="protein sequence ID" value="MDQ0111934.1"/>
    <property type="molecule type" value="Genomic_DNA"/>
</dbReference>
<accession>A0ABT9TX30</accession>
<evidence type="ECO:0000313" key="5">
    <source>
        <dbReference type="EMBL" id="MDQ0111934.1"/>
    </source>
</evidence>
<dbReference type="Pfam" id="PF02311">
    <property type="entry name" value="AraC_binding"/>
    <property type="match status" value="1"/>
</dbReference>
<evidence type="ECO:0000256" key="2">
    <source>
        <dbReference type="ARBA" id="ARBA00023125"/>
    </source>
</evidence>
<dbReference type="PANTHER" id="PTHR43280:SF2">
    <property type="entry name" value="HTH-TYPE TRANSCRIPTIONAL REGULATOR EXSA"/>
    <property type="match status" value="1"/>
</dbReference>